<sequence length="275" mass="31224">MMCTIIPYTPDKINEVRMLIEDPFVREDLLGCLEEFPDCGLLAMEKGAIVGAAVFTGKNEATSFTLYVGTSYRERGVGTKLLLELEKSMRSSAVKEVYCDFQENPKPSSFVVNNGYPLQFRSSLMTFQGADAVLSDQRIRLYEDQDYEAVRDILHRAFQKMRKQVGLPLKEAPKSREEKEKYLENRTSIFVLEEESIIKGCIFLDGHEIDKLAVAPEEEGKGYGRALLAAGVKNIRTHHKEAALWVVQGNPAEKLYTSFGFQKKRLHCFHKKILS</sequence>
<gene>
    <name evidence="4" type="ORF">SAMN04488695_10974</name>
</gene>
<proteinExistence type="predicted"/>
<feature type="domain" description="N-acetyltransferase" evidence="3">
    <location>
        <begin position="137"/>
        <end position="275"/>
    </location>
</feature>
<dbReference type="Pfam" id="PF13508">
    <property type="entry name" value="Acetyltransf_7"/>
    <property type="match status" value="1"/>
</dbReference>
<evidence type="ECO:0000313" key="4">
    <source>
        <dbReference type="EMBL" id="SFN99021.1"/>
    </source>
</evidence>
<evidence type="ECO:0000259" key="3">
    <source>
        <dbReference type="PROSITE" id="PS51186"/>
    </source>
</evidence>
<dbReference type="CDD" id="cd04301">
    <property type="entry name" value="NAT_SF"/>
    <property type="match status" value="2"/>
</dbReference>
<keyword evidence="1 4" id="KW-0808">Transferase</keyword>
<dbReference type="InterPro" id="IPR050680">
    <property type="entry name" value="YpeA/RimI_acetyltransf"/>
</dbReference>
<accession>A0A1I5DJP9</accession>
<keyword evidence="2" id="KW-0012">Acyltransferase</keyword>
<dbReference type="GO" id="GO:0016747">
    <property type="term" value="F:acyltransferase activity, transferring groups other than amino-acyl groups"/>
    <property type="evidence" value="ECO:0007669"/>
    <property type="project" value="InterPro"/>
</dbReference>
<evidence type="ECO:0000256" key="2">
    <source>
        <dbReference type="ARBA" id="ARBA00023315"/>
    </source>
</evidence>
<dbReference type="Gene3D" id="3.40.630.30">
    <property type="match status" value="2"/>
</dbReference>
<dbReference type="OrthoDB" id="7163760at2"/>
<dbReference type="Pfam" id="PF00583">
    <property type="entry name" value="Acetyltransf_1"/>
    <property type="match status" value="1"/>
</dbReference>
<dbReference type="STRING" id="398199.SAMN05421804_10370"/>
<dbReference type="InterPro" id="IPR000182">
    <property type="entry name" value="GNAT_dom"/>
</dbReference>
<keyword evidence="5" id="KW-1185">Reference proteome</keyword>
<name>A0A1I5DJP9_9CLOT</name>
<evidence type="ECO:0000313" key="5">
    <source>
        <dbReference type="Proteomes" id="UP000181899"/>
    </source>
</evidence>
<evidence type="ECO:0000256" key="1">
    <source>
        <dbReference type="ARBA" id="ARBA00022679"/>
    </source>
</evidence>
<feature type="domain" description="N-acetyltransferase" evidence="3">
    <location>
        <begin position="3"/>
        <end position="140"/>
    </location>
</feature>
<dbReference type="SUPFAM" id="SSF55729">
    <property type="entry name" value="Acyl-CoA N-acyltransferases (Nat)"/>
    <property type="match status" value="2"/>
</dbReference>
<protein>
    <submittedName>
        <fullName evidence="4">Predicted N-acetyltransferase YhbS</fullName>
    </submittedName>
</protein>
<dbReference type="InterPro" id="IPR016181">
    <property type="entry name" value="Acyl_CoA_acyltransferase"/>
</dbReference>
<dbReference type="RefSeq" id="WP_074912552.1">
    <property type="nucleotide sequence ID" value="NZ_FOVK01000009.1"/>
</dbReference>
<organism evidence="4 5">
    <name type="scientific">Proteiniclasticum ruminis</name>
    <dbReference type="NCBI Taxonomy" id="398199"/>
    <lineage>
        <taxon>Bacteria</taxon>
        <taxon>Bacillati</taxon>
        <taxon>Bacillota</taxon>
        <taxon>Clostridia</taxon>
        <taxon>Eubacteriales</taxon>
        <taxon>Clostridiaceae</taxon>
        <taxon>Proteiniclasticum</taxon>
    </lineage>
</organism>
<dbReference type="EMBL" id="FOVK01000009">
    <property type="protein sequence ID" value="SFN99021.1"/>
    <property type="molecule type" value="Genomic_DNA"/>
</dbReference>
<dbReference type="PROSITE" id="PS51186">
    <property type="entry name" value="GNAT"/>
    <property type="match status" value="2"/>
</dbReference>
<reference evidence="4 5" key="1">
    <citation type="submission" date="2016-10" db="EMBL/GenBank/DDBJ databases">
        <authorList>
            <person name="de Groot N.N."/>
        </authorList>
    </citation>
    <scope>NUCLEOTIDE SEQUENCE [LARGE SCALE GENOMIC DNA]</scope>
    <source>
        <strain evidence="4 5">ML2</strain>
    </source>
</reference>
<dbReference type="Proteomes" id="UP000181899">
    <property type="component" value="Unassembled WGS sequence"/>
</dbReference>
<dbReference type="PANTHER" id="PTHR43420">
    <property type="entry name" value="ACETYLTRANSFERASE"/>
    <property type="match status" value="1"/>
</dbReference>
<dbReference type="AlphaFoldDB" id="A0A1I5DJP9"/>